<dbReference type="SMART" id="SM00015">
    <property type="entry name" value="IQ"/>
    <property type="match status" value="2"/>
</dbReference>
<feature type="region of interest" description="Disordered" evidence="1">
    <location>
        <begin position="426"/>
        <end position="454"/>
    </location>
</feature>
<proteinExistence type="predicted"/>
<feature type="region of interest" description="Disordered" evidence="1">
    <location>
        <begin position="905"/>
        <end position="1045"/>
    </location>
</feature>
<dbReference type="PANTHER" id="PTHR23122">
    <property type="entry name" value="MEMBRANE-ASSOCIATED GUANYLATE KINASE MAGUK"/>
    <property type="match status" value="1"/>
</dbReference>
<sequence length="1045" mass="108567">MSRSGLAQARPPAGRADELKVSMNKAQGDKLGMRFAKDLADGKYLVLEEVAPDSLAARHGLKPGDMIEQINGATHANPIDAVRALRDAQGEIDLMMSPRNRAAGEAMARAPPSRSSGGSVGGSVYSGGADKLSMRRSEGDRLGMSFMKDLADGKYLVLDQVAPGSLADKHGLKAGDKIEQINGRRPSTPASAVKALREAHGEIDLLMSPRNRAAGEAMAARAHGPTPAAFSIGAELGRISLRREDGDKLGMTFKKELADGKYLVLESVAPGSLADKHGLQAGDTIEQINGATHATSYDAVKALREAHGEIDLLMSPRNRTAGESMSRSGSFSRPKPAYVSRAPSDKLSIRRNDGDKLGMTFNKELADGKYLVLDQVAPGSLADKHGLKAGDKIEQINGRRPSTPASAVKALREAHGEIDLLMSPRNRAAGESMSRSGSFSRPKPAVASRAPSALSLHKGEGDKLGIRFAEELVDGTYLVIEEVAPGSLADKGGLKAGDLIEGVNGMRHLEPLKAAEQLRGARGDIELLVSPRSRGAGEAMRAHAGGAAQLRPLGPALAGAGAGAGTPPRPAGLPPLALGALGDGAGAGAGEHVVLKKREGTRLGLRFAERKQGQFLLTVLEVLHGSLAEQAGINVGDQVRSINGVTGLTAARALELMRDARGDIDVLIAERAKEGEALPIGITPRQQPRGAAAARSTAAATAAPRATTPAEPEPEAAAGALDTEPDAFFGLGKLVRRMSWTSAAPQGAPLATLPADSATPRGGESARGTARGGGAPTASAAAHARREKRPSMFATFLIRMDGNKIRAIVKLQAYARGLIDRSAAQRLRNERDATLEYRERIRRQRREELAAYTLQTGWEGHKARAEARARRDARDKARAAAAAAAAKAKQAEGGVLGSLIRRASFRRGDNEPNDGSKPAYNGVAPGKGATKPAGASAASRAKPPPDEQDDMAAAVRLAARSGGVADAPQAKVGKPNWLDRAVNKGGESGGGGGGGGGLMGGLARRLSWRAADKPAGKAVDETPPKPAAKSMLGAGARPGLAAKRT</sequence>
<dbReference type="SMART" id="SM00228">
    <property type="entry name" value="PDZ"/>
    <property type="match status" value="6"/>
</dbReference>
<dbReference type="SUPFAM" id="SSF50156">
    <property type="entry name" value="PDZ domain-like"/>
    <property type="match status" value="6"/>
</dbReference>
<evidence type="ECO:0000313" key="4">
    <source>
        <dbReference type="Proteomes" id="UP000751190"/>
    </source>
</evidence>
<dbReference type="AlphaFoldDB" id="A0A8J5XQU7"/>
<feature type="domain" description="PDZ" evidence="2">
    <location>
        <begin position="238"/>
        <end position="318"/>
    </location>
</feature>
<organism evidence="3 4">
    <name type="scientific">Diacronema lutheri</name>
    <name type="common">Unicellular marine alga</name>
    <name type="synonym">Monochrysis lutheri</name>
    <dbReference type="NCBI Taxonomy" id="2081491"/>
    <lineage>
        <taxon>Eukaryota</taxon>
        <taxon>Haptista</taxon>
        <taxon>Haptophyta</taxon>
        <taxon>Pavlovophyceae</taxon>
        <taxon>Pavlovales</taxon>
        <taxon>Pavlovaceae</taxon>
        <taxon>Diacronema</taxon>
    </lineage>
</organism>
<gene>
    <name evidence="3" type="ORF">KFE25_008106</name>
</gene>
<feature type="region of interest" description="Disordered" evidence="1">
    <location>
        <begin position="746"/>
        <end position="786"/>
    </location>
</feature>
<evidence type="ECO:0000259" key="2">
    <source>
        <dbReference type="PROSITE" id="PS50106"/>
    </source>
</evidence>
<name>A0A8J5XQU7_DIALT</name>
<feature type="compositionally biased region" description="Basic and acidic residues" evidence="1">
    <location>
        <begin position="343"/>
        <end position="354"/>
    </location>
</feature>
<accession>A0A8J5XQU7</accession>
<feature type="domain" description="PDZ" evidence="2">
    <location>
        <begin position="346"/>
        <end position="426"/>
    </location>
</feature>
<feature type="compositionally biased region" description="Basic and acidic residues" evidence="1">
    <location>
        <begin position="1010"/>
        <end position="1023"/>
    </location>
</feature>
<feature type="compositionally biased region" description="Low complexity" evidence="1">
    <location>
        <begin position="924"/>
        <end position="941"/>
    </location>
</feature>
<feature type="compositionally biased region" description="Low complexity" evidence="1">
    <location>
        <begin position="691"/>
        <end position="720"/>
    </location>
</feature>
<dbReference type="Pfam" id="PF00595">
    <property type="entry name" value="PDZ"/>
    <property type="match status" value="3"/>
</dbReference>
<feature type="domain" description="PDZ" evidence="2">
    <location>
        <begin position="592"/>
        <end position="672"/>
    </location>
</feature>
<feature type="compositionally biased region" description="Polar residues" evidence="1">
    <location>
        <begin position="317"/>
        <end position="331"/>
    </location>
</feature>
<dbReference type="EMBL" id="JAGTXO010000007">
    <property type="protein sequence ID" value="KAG8466727.1"/>
    <property type="molecule type" value="Genomic_DNA"/>
</dbReference>
<comment type="caution">
    <text evidence="3">The sequence shown here is derived from an EMBL/GenBank/DDBJ whole genome shotgun (WGS) entry which is preliminary data.</text>
</comment>
<feature type="region of interest" description="Disordered" evidence="1">
    <location>
        <begin position="1"/>
        <end position="20"/>
    </location>
</feature>
<reference evidence="3" key="1">
    <citation type="submission" date="2021-05" db="EMBL/GenBank/DDBJ databases">
        <title>The genome of the haptophyte Pavlova lutheri (Diacronema luteri, Pavlovales) - a model for lipid biosynthesis in eukaryotic algae.</title>
        <authorList>
            <person name="Hulatt C.J."/>
            <person name="Posewitz M.C."/>
        </authorList>
    </citation>
    <scope>NUCLEOTIDE SEQUENCE</scope>
    <source>
        <strain evidence="3">NIVA-4/92</strain>
    </source>
</reference>
<dbReference type="InterPro" id="IPR050716">
    <property type="entry name" value="MAGUK"/>
</dbReference>
<dbReference type="Proteomes" id="UP000751190">
    <property type="component" value="Unassembled WGS sequence"/>
</dbReference>
<feature type="domain" description="PDZ" evidence="2">
    <location>
        <begin position="20"/>
        <end position="100"/>
    </location>
</feature>
<feature type="compositionally biased region" description="Gly residues" evidence="1">
    <location>
        <begin position="986"/>
        <end position="1000"/>
    </location>
</feature>
<dbReference type="InterPro" id="IPR041489">
    <property type="entry name" value="PDZ_6"/>
</dbReference>
<dbReference type="InterPro" id="IPR001478">
    <property type="entry name" value="PDZ"/>
</dbReference>
<feature type="domain" description="PDZ" evidence="2">
    <location>
        <begin position="453"/>
        <end position="533"/>
    </location>
</feature>
<dbReference type="InterPro" id="IPR036034">
    <property type="entry name" value="PDZ_sf"/>
</dbReference>
<protein>
    <recommendedName>
        <fullName evidence="2">PDZ domain-containing protein</fullName>
    </recommendedName>
</protein>
<keyword evidence="4" id="KW-1185">Reference proteome</keyword>
<evidence type="ECO:0000313" key="3">
    <source>
        <dbReference type="EMBL" id="KAG8466727.1"/>
    </source>
</evidence>
<dbReference type="OrthoDB" id="10009200at2759"/>
<dbReference type="PROSITE" id="PS50096">
    <property type="entry name" value="IQ"/>
    <property type="match status" value="2"/>
</dbReference>
<dbReference type="PROSITE" id="PS50106">
    <property type="entry name" value="PDZ"/>
    <property type="match status" value="6"/>
</dbReference>
<feature type="region of interest" description="Disordered" evidence="1">
    <location>
        <begin position="316"/>
        <end position="354"/>
    </location>
</feature>
<dbReference type="Pfam" id="PF17820">
    <property type="entry name" value="PDZ_6"/>
    <property type="match status" value="3"/>
</dbReference>
<feature type="domain" description="PDZ" evidence="2">
    <location>
        <begin position="131"/>
        <end position="211"/>
    </location>
</feature>
<dbReference type="Gene3D" id="2.30.42.10">
    <property type="match status" value="6"/>
</dbReference>
<feature type="region of interest" description="Disordered" evidence="1">
    <location>
        <begin position="679"/>
        <end position="722"/>
    </location>
</feature>
<dbReference type="CDD" id="cd00136">
    <property type="entry name" value="PDZ_canonical"/>
    <property type="match status" value="5"/>
</dbReference>
<dbReference type="InterPro" id="IPR000048">
    <property type="entry name" value="IQ_motif_EF-hand-BS"/>
</dbReference>
<evidence type="ECO:0000256" key="1">
    <source>
        <dbReference type="SAM" id="MobiDB-lite"/>
    </source>
</evidence>